<comment type="caution">
    <text evidence="1">The sequence shown here is derived from an EMBL/GenBank/DDBJ whole genome shotgun (WGS) entry which is preliminary data.</text>
</comment>
<organism evidence="1 2">
    <name type="scientific">Rhododendron williamsianum</name>
    <dbReference type="NCBI Taxonomy" id="262921"/>
    <lineage>
        <taxon>Eukaryota</taxon>
        <taxon>Viridiplantae</taxon>
        <taxon>Streptophyta</taxon>
        <taxon>Embryophyta</taxon>
        <taxon>Tracheophyta</taxon>
        <taxon>Spermatophyta</taxon>
        <taxon>Magnoliopsida</taxon>
        <taxon>eudicotyledons</taxon>
        <taxon>Gunneridae</taxon>
        <taxon>Pentapetalae</taxon>
        <taxon>asterids</taxon>
        <taxon>Ericales</taxon>
        <taxon>Ericaceae</taxon>
        <taxon>Ericoideae</taxon>
        <taxon>Rhodoreae</taxon>
        <taxon>Rhododendron</taxon>
    </lineage>
</organism>
<evidence type="ECO:0000313" key="1">
    <source>
        <dbReference type="EMBL" id="KAE9456431.1"/>
    </source>
</evidence>
<keyword evidence="2" id="KW-1185">Reference proteome</keyword>
<dbReference type="AlphaFoldDB" id="A0A6A4LJI4"/>
<name>A0A6A4LJI4_9ERIC</name>
<dbReference type="Proteomes" id="UP000428333">
    <property type="component" value="Linkage Group LG07"/>
</dbReference>
<dbReference type="EMBL" id="QEFC01001725">
    <property type="protein sequence ID" value="KAE9456431.1"/>
    <property type="molecule type" value="Genomic_DNA"/>
</dbReference>
<proteinExistence type="predicted"/>
<protein>
    <submittedName>
        <fullName evidence="1">Uncharacterized protein</fullName>
    </submittedName>
</protein>
<evidence type="ECO:0000313" key="2">
    <source>
        <dbReference type="Proteomes" id="UP000428333"/>
    </source>
</evidence>
<gene>
    <name evidence="1" type="ORF">C3L33_11643</name>
</gene>
<feature type="non-terminal residue" evidence="1">
    <location>
        <position position="1"/>
    </location>
</feature>
<reference evidence="1 2" key="1">
    <citation type="journal article" date="2019" name="Genome Biol. Evol.">
        <title>The Rhododendron genome and chromosomal organization provide insight into shared whole-genome duplications across the heath family (Ericaceae).</title>
        <authorList>
            <person name="Soza V.L."/>
            <person name="Lindsley D."/>
            <person name="Waalkes A."/>
            <person name="Ramage E."/>
            <person name="Patwardhan R.P."/>
            <person name="Burton J.N."/>
            <person name="Adey A."/>
            <person name="Kumar A."/>
            <person name="Qiu R."/>
            <person name="Shendure J."/>
            <person name="Hall B."/>
        </authorList>
    </citation>
    <scope>NUCLEOTIDE SEQUENCE [LARGE SCALE GENOMIC DNA]</scope>
    <source>
        <strain evidence="1">RSF 1966-606</strain>
    </source>
</reference>
<sequence>MENDDEEYGKEGLSNVHSFAYETRVCWQRFVMMDYILLARCTKTGKCYAYDKHISGKFDRLRAIFEECFLHDLIEKEIFKEGSIEDYKGLILAKHPKPKLLSVEDFMSWILRTPGKSRKHQLRLLVLPTLPSSGLCSFAGNLTLTFSLAPPPELLHSNPPVSDHLVTLQEQLGNMSTCVDEISSRLSGYECRFAYFDSRFEAIYNGYHHQFTESFASVQHDLSVMTATLARLESHIALDFPSPAQVDDEDDEDMD</sequence>
<accession>A0A6A4LJI4</accession>